<feature type="domain" description="Tc1-like transposase DDE" evidence="2">
    <location>
        <begin position="125"/>
        <end position="198"/>
    </location>
</feature>
<dbReference type="GO" id="GO:0003676">
    <property type="term" value="F:nucleic acid binding"/>
    <property type="evidence" value="ECO:0007669"/>
    <property type="project" value="InterPro"/>
</dbReference>
<reference evidence="3 4" key="1">
    <citation type="submission" date="2017-11" db="EMBL/GenBank/DDBJ databases">
        <title>Bradyrhizobium forestalis sp. nov., an efficient nitrogen-fixing bacterium isolated from nodules of forest legume species in the Amazon.</title>
        <authorList>
            <person name="Costa E.M."/>
            <person name="Guimaraes A."/>
            <person name="Carvalho T.S."/>
            <person name="Rodrigues T.L."/>
            <person name="Ribeiro P.R.A."/>
            <person name="Lebbe L."/>
            <person name="Willems A."/>
            <person name="Moreira F.M.S."/>
        </authorList>
    </citation>
    <scope>NUCLEOTIDE SEQUENCE [LARGE SCALE GENOMIC DNA]</scope>
    <source>
        <strain evidence="3 4">INPA54B</strain>
    </source>
</reference>
<evidence type="ECO:0000259" key="2">
    <source>
        <dbReference type="Pfam" id="PF13358"/>
    </source>
</evidence>
<dbReference type="PANTHER" id="PTHR46564">
    <property type="entry name" value="TRANSPOSASE"/>
    <property type="match status" value="1"/>
</dbReference>
<dbReference type="Pfam" id="PF13358">
    <property type="entry name" value="DDE_3"/>
    <property type="match status" value="1"/>
</dbReference>
<feature type="region of interest" description="Disordered" evidence="1">
    <location>
        <begin position="236"/>
        <end position="269"/>
    </location>
</feature>
<comment type="caution">
    <text evidence="3">The sequence shown here is derived from an EMBL/GenBank/DDBJ whole genome shotgun (WGS) entry which is preliminary data.</text>
</comment>
<accession>A0A2M8R0N8</accession>
<dbReference type="PANTHER" id="PTHR46564:SF1">
    <property type="entry name" value="TRANSPOSASE"/>
    <property type="match status" value="1"/>
</dbReference>
<dbReference type="EMBL" id="PGVG01000037">
    <property type="protein sequence ID" value="PJG51399.1"/>
    <property type="molecule type" value="Genomic_DNA"/>
</dbReference>
<organism evidence="3 4">
    <name type="scientific">Bradyrhizobium forestalis</name>
    <dbReference type="NCBI Taxonomy" id="1419263"/>
    <lineage>
        <taxon>Bacteria</taxon>
        <taxon>Pseudomonadati</taxon>
        <taxon>Pseudomonadota</taxon>
        <taxon>Alphaproteobacteria</taxon>
        <taxon>Hyphomicrobiales</taxon>
        <taxon>Nitrobacteraceae</taxon>
        <taxon>Bradyrhizobium</taxon>
    </lineage>
</organism>
<evidence type="ECO:0000256" key="1">
    <source>
        <dbReference type="SAM" id="MobiDB-lite"/>
    </source>
</evidence>
<protein>
    <recommendedName>
        <fullName evidence="2">Tc1-like transposase DDE domain-containing protein</fullName>
    </recommendedName>
</protein>
<name>A0A2M8R0N8_9BRAD</name>
<dbReference type="AlphaFoldDB" id="A0A2M8R0N8"/>
<dbReference type="InterPro" id="IPR036397">
    <property type="entry name" value="RNaseH_sf"/>
</dbReference>
<dbReference type="InterPro" id="IPR038717">
    <property type="entry name" value="Tc1-like_DDE_dom"/>
</dbReference>
<proteinExistence type="predicted"/>
<evidence type="ECO:0000313" key="3">
    <source>
        <dbReference type="EMBL" id="PJG51399.1"/>
    </source>
</evidence>
<gene>
    <name evidence="3" type="ORF">CVM73_30985</name>
</gene>
<dbReference type="Gene3D" id="3.30.420.10">
    <property type="entry name" value="Ribonuclease H-like superfamily/Ribonuclease H"/>
    <property type="match status" value="1"/>
</dbReference>
<dbReference type="Proteomes" id="UP000231194">
    <property type="component" value="Unassembled WGS sequence"/>
</dbReference>
<keyword evidence="4" id="KW-1185">Reference proteome</keyword>
<sequence>MPRCRSLPVVAPGRDLKPSRRSHAFIFCNSGVRNPGVQHPKQPSCSASIEKSCCGVSSFGLSLRPDPGPSTGHRPQLKTYLVMKRKIRQFLPGTADIKRIFSFRAGVHRRNQPHRCTHAVLQIRQVYVEKVIIADVAPDAIVVMDNLSSHKEPRVRQMIEAAGARLLYLPPYSPGFNPIENAFAKLKPFLRRGRKTNRSRPLERDWSHHRNRMPQLLHRRRIRCNMIGGCSAVQKEEAAGQEAEAPVRRRSQSRERGVSTRPTDAETVSRSLRCGDAASVANGVALGTQRENAALSDASRGRGSTCFGRLRARRLLTASRIQLVGPAKSLPASSCRTQWQH</sequence>
<feature type="compositionally biased region" description="Polar residues" evidence="1">
    <location>
        <begin position="260"/>
        <end position="269"/>
    </location>
</feature>
<evidence type="ECO:0000313" key="4">
    <source>
        <dbReference type="Proteomes" id="UP000231194"/>
    </source>
</evidence>